<keyword evidence="2" id="KW-1185">Reference proteome</keyword>
<accession>A0A444UL59</accession>
<dbReference type="AlphaFoldDB" id="A0A444UL59"/>
<sequence>MLLGTKKINNWIEGYIHEVKGRTPSLGSQILNRGDFNIHVDLPPSTLVTDFVTLLDCLGLSQSVNVPTHTCGHTLDLLITRGLDISNPSVSDISL</sequence>
<protein>
    <submittedName>
        <fullName evidence="1">Uncharacterized protein</fullName>
    </submittedName>
</protein>
<name>A0A444UL59_ACIRT</name>
<dbReference type="PANTHER" id="PTHR33776">
    <property type="entry name" value="ENDO/EXONUCLEASE/PHOSPHATASE DOMAIN-CONTAINING PROTEIN"/>
    <property type="match status" value="1"/>
</dbReference>
<gene>
    <name evidence="1" type="ORF">EOD39_12469</name>
</gene>
<comment type="caution">
    <text evidence="1">The sequence shown here is derived from an EMBL/GenBank/DDBJ whole genome shotgun (WGS) entry which is preliminary data.</text>
</comment>
<organism evidence="1 2">
    <name type="scientific">Acipenser ruthenus</name>
    <name type="common">Sterlet sturgeon</name>
    <dbReference type="NCBI Taxonomy" id="7906"/>
    <lineage>
        <taxon>Eukaryota</taxon>
        <taxon>Metazoa</taxon>
        <taxon>Chordata</taxon>
        <taxon>Craniata</taxon>
        <taxon>Vertebrata</taxon>
        <taxon>Euteleostomi</taxon>
        <taxon>Actinopterygii</taxon>
        <taxon>Chondrostei</taxon>
        <taxon>Acipenseriformes</taxon>
        <taxon>Acipenseridae</taxon>
        <taxon>Acipenser</taxon>
    </lineage>
</organism>
<dbReference type="EMBL" id="SCEB01214343">
    <property type="protein sequence ID" value="RXM35906.1"/>
    <property type="molecule type" value="Genomic_DNA"/>
</dbReference>
<reference evidence="1 2" key="1">
    <citation type="submission" date="2019-01" db="EMBL/GenBank/DDBJ databases">
        <title>Draft Genome and Complete Hox-Cluster Characterization of the Sterlet Sturgeon (Acipenser ruthenus).</title>
        <authorList>
            <person name="Wei Q."/>
        </authorList>
    </citation>
    <scope>NUCLEOTIDE SEQUENCE [LARGE SCALE GENOMIC DNA]</scope>
    <source>
        <strain evidence="1">WHYD16114868_AA</strain>
        <tissue evidence="1">Blood</tissue>
    </source>
</reference>
<dbReference type="PANTHER" id="PTHR33776:SF3">
    <property type="entry name" value="PHD-TYPE DOMAIN-CONTAINING PROTEIN"/>
    <property type="match status" value="1"/>
</dbReference>
<dbReference type="Proteomes" id="UP000289886">
    <property type="component" value="Unassembled WGS sequence"/>
</dbReference>
<evidence type="ECO:0000313" key="2">
    <source>
        <dbReference type="Proteomes" id="UP000289886"/>
    </source>
</evidence>
<proteinExistence type="predicted"/>
<evidence type="ECO:0000313" key="1">
    <source>
        <dbReference type="EMBL" id="RXM35906.1"/>
    </source>
</evidence>